<evidence type="ECO:0000259" key="16">
    <source>
        <dbReference type="Pfam" id="PF08033"/>
    </source>
</evidence>
<evidence type="ECO:0000259" key="13">
    <source>
        <dbReference type="Pfam" id="PF04810"/>
    </source>
</evidence>
<dbReference type="Pfam" id="PF04815">
    <property type="entry name" value="Sec23_helical"/>
    <property type="match status" value="1"/>
</dbReference>
<dbReference type="Gene3D" id="2.30.30.380">
    <property type="entry name" value="Zn-finger domain of Sec23/24"/>
    <property type="match status" value="1"/>
</dbReference>
<evidence type="ECO:0000313" key="18">
    <source>
        <dbReference type="WBParaSite" id="PTRK_0000414800.1"/>
    </source>
</evidence>
<dbReference type="AlphaFoldDB" id="A0A0N4Z9T8"/>
<comment type="subcellular location">
    <subcellularLocation>
        <location evidence="1">Cytoplasmic vesicle</location>
        <location evidence="1">COPII-coated vesicle membrane</location>
        <topology evidence="1">Peripheral membrane protein</topology>
        <orientation evidence="1">Cytoplasmic side</orientation>
    </subcellularLocation>
    <subcellularLocation>
        <location evidence="3">Endoplasmic reticulum membrane</location>
        <topology evidence="3">Peripheral membrane protein</topology>
        <orientation evidence="3">Cytoplasmic side</orientation>
    </subcellularLocation>
    <subcellularLocation>
        <location evidence="2">Golgi apparatus membrane</location>
    </subcellularLocation>
</comment>
<evidence type="ECO:0000256" key="6">
    <source>
        <dbReference type="ARBA" id="ARBA00022824"/>
    </source>
</evidence>
<dbReference type="Gene3D" id="3.40.50.410">
    <property type="entry name" value="von Willebrand factor, type A domain"/>
    <property type="match status" value="1"/>
</dbReference>
<dbReference type="InterPro" id="IPR036174">
    <property type="entry name" value="Znf_Sec23_Sec24_sf"/>
</dbReference>
<sequence>MYGSPPFPGPPKPESQQNSNNGSMNSLIPNGNIGQYPVQSMNQPMPNNFPFQQAPKPHAIVPPMPSGQRNNFSPPNLGNQFPIPNTNLTPGQPPANFNNASISSPVNYNSSPQVGSTNYNTVPSQPTYQPPLFNSPPQFCGGPPLLNQPNFSEPQLHNQNVITQHNYQQFDQSPPLIPVPNQSPSQFNSPPMNFNNQYPSNNMDTFGNVQPSLTDRRIDLLTTNNLWQLGFQADPPQLPLTVANPNINVESRIMRATMRVVPQTRELLKKARLPFGITLQPFRDMTNLNVLQTHIVRCRYCRAYINPFVMFTDLRHWRCNICFRNNEVPDEFLWNPMTKSRGEPTDRPEIKCATVEYIAPSEYMARSPQPCCYIFVFDVSAAAQSNGYLTEFSEKILEKMENLPGFKEKNVLIGFIAVDAFIHTFRFDKNIDEPKVFVESDVDDPFVPGADGFVVSLHYYYDKIKKFLENLPNMFKDSTTTSNCLGSALNVAYQLIKDVGGRITVFQSSLPDVGLGALQRRNESSNKGHDESDLLAPATDYYKQFSLTASAVQVGVDLFVFGKEYVDLATLTDLAKYSSGETHYINPLEQCSAYVKDPRFGKILDRYFVRKIGWEAVLRIRCTENVTLHSFYGNHFVRSTDLINMPIVSPDMGMAAQLELEDDLKGLDKITIQAALLYTSSKADRRIRVHTMCLPVSSDLLDVYRNFDISASISLLTKMGAERATHGVPIADCREALLYSAIDALGAFNKANGVHHNTLLSPTTELKFLPLFVLGCLKHDAFFGAGRSLSVDKRISALQTLTTAPIELINAEIYPVLYNVKSILNINHNIPDIGERPLVPENLPLSFGRIHKDEIYLMDAGKTFYIIVGPNADRVLLKELFDADTYFDVNDGFFLDELDNEISKKFYAFVCKIMSRRSVYSLPIILKEDSQFRHLFVNRLIEDKTENTHSYMEFLRHISQSIKK</sequence>
<dbReference type="InterPro" id="IPR012990">
    <property type="entry name" value="Beta-sandwich_Sec23_24"/>
</dbReference>
<comment type="similarity">
    <text evidence="4">Belongs to the SEC23/SEC24 family. SEC24 subfamily.</text>
</comment>
<evidence type="ECO:0000256" key="10">
    <source>
        <dbReference type="ARBA" id="ARBA00023136"/>
    </source>
</evidence>
<keyword evidence="10" id="KW-0472">Membrane</keyword>
<evidence type="ECO:0000256" key="8">
    <source>
        <dbReference type="ARBA" id="ARBA00022927"/>
    </source>
</evidence>
<keyword evidence="7" id="KW-0931">ER-Golgi transport</keyword>
<dbReference type="WBParaSite" id="PTRK_0000414800.1">
    <property type="protein sequence ID" value="PTRK_0000414800.1"/>
    <property type="gene ID" value="PTRK_0000414800"/>
</dbReference>
<dbReference type="SUPFAM" id="SSF81811">
    <property type="entry name" value="Helical domain of Sec23/24"/>
    <property type="match status" value="1"/>
</dbReference>
<protein>
    <submittedName>
        <fullName evidence="18">VWFA domain-containing protein</fullName>
    </submittedName>
</protein>
<dbReference type="PANTHER" id="PTHR13803:SF39">
    <property type="entry name" value="SECRETORY 24AB, ISOFORM A"/>
    <property type="match status" value="1"/>
</dbReference>
<feature type="compositionally biased region" description="Polar residues" evidence="12">
    <location>
        <begin position="27"/>
        <end position="42"/>
    </location>
</feature>
<reference evidence="18" key="1">
    <citation type="submission" date="2017-02" db="UniProtKB">
        <authorList>
            <consortium name="WormBaseParasite"/>
        </authorList>
    </citation>
    <scope>IDENTIFICATION</scope>
</reference>
<name>A0A0N4Z9T8_PARTI</name>
<feature type="compositionally biased region" description="Polar residues" evidence="12">
    <location>
        <begin position="98"/>
        <end position="127"/>
    </location>
</feature>
<keyword evidence="8" id="KW-0653">Protein transport</keyword>
<accession>A0A0N4Z9T8</accession>
<evidence type="ECO:0000259" key="14">
    <source>
        <dbReference type="Pfam" id="PF04811"/>
    </source>
</evidence>
<dbReference type="GO" id="GO:0000149">
    <property type="term" value="F:SNARE binding"/>
    <property type="evidence" value="ECO:0007669"/>
    <property type="project" value="TreeGrafter"/>
</dbReference>
<dbReference type="SUPFAM" id="SSF81995">
    <property type="entry name" value="beta-sandwich domain of Sec23/24"/>
    <property type="match status" value="1"/>
</dbReference>
<dbReference type="InterPro" id="IPR006900">
    <property type="entry name" value="Sec23/24_helical_dom"/>
</dbReference>
<evidence type="ECO:0000256" key="7">
    <source>
        <dbReference type="ARBA" id="ARBA00022892"/>
    </source>
</evidence>
<dbReference type="STRING" id="131310.A0A0N4Z9T8"/>
<dbReference type="Gene3D" id="3.40.20.10">
    <property type="entry name" value="Severin"/>
    <property type="match status" value="1"/>
</dbReference>
<dbReference type="GO" id="GO:0090110">
    <property type="term" value="P:COPII-coated vesicle cargo loading"/>
    <property type="evidence" value="ECO:0007669"/>
    <property type="project" value="TreeGrafter"/>
</dbReference>
<feature type="region of interest" description="Disordered" evidence="12">
    <location>
        <begin position="1"/>
        <end position="42"/>
    </location>
</feature>
<dbReference type="Pfam" id="PF04810">
    <property type="entry name" value="zf-Sec23_Sec24"/>
    <property type="match status" value="1"/>
</dbReference>
<dbReference type="InterPro" id="IPR050550">
    <property type="entry name" value="SEC23_SEC24_subfamily"/>
</dbReference>
<dbReference type="InterPro" id="IPR029006">
    <property type="entry name" value="ADF-H/Gelsolin-like_dom_sf"/>
</dbReference>
<evidence type="ECO:0000256" key="1">
    <source>
        <dbReference type="ARBA" id="ARBA00004299"/>
    </source>
</evidence>
<evidence type="ECO:0000256" key="11">
    <source>
        <dbReference type="ARBA" id="ARBA00023329"/>
    </source>
</evidence>
<keyword evidence="6" id="KW-0256">Endoplasmic reticulum</keyword>
<organism evidence="17 18">
    <name type="scientific">Parastrongyloides trichosuri</name>
    <name type="common">Possum-specific nematode worm</name>
    <dbReference type="NCBI Taxonomy" id="131310"/>
    <lineage>
        <taxon>Eukaryota</taxon>
        <taxon>Metazoa</taxon>
        <taxon>Ecdysozoa</taxon>
        <taxon>Nematoda</taxon>
        <taxon>Chromadorea</taxon>
        <taxon>Rhabditida</taxon>
        <taxon>Tylenchina</taxon>
        <taxon>Panagrolaimomorpha</taxon>
        <taxon>Strongyloidoidea</taxon>
        <taxon>Strongyloididae</taxon>
        <taxon>Parastrongyloides</taxon>
    </lineage>
</organism>
<evidence type="ECO:0000313" key="17">
    <source>
        <dbReference type="Proteomes" id="UP000038045"/>
    </source>
</evidence>
<evidence type="ECO:0000256" key="2">
    <source>
        <dbReference type="ARBA" id="ARBA00004394"/>
    </source>
</evidence>
<evidence type="ECO:0000259" key="15">
    <source>
        <dbReference type="Pfam" id="PF04815"/>
    </source>
</evidence>
<dbReference type="GO" id="GO:0008270">
    <property type="term" value="F:zinc ion binding"/>
    <property type="evidence" value="ECO:0007669"/>
    <property type="project" value="InterPro"/>
</dbReference>
<evidence type="ECO:0000256" key="5">
    <source>
        <dbReference type="ARBA" id="ARBA00022448"/>
    </source>
</evidence>
<dbReference type="GO" id="GO:0005789">
    <property type="term" value="C:endoplasmic reticulum membrane"/>
    <property type="evidence" value="ECO:0007669"/>
    <property type="project" value="UniProtKB-SubCell"/>
</dbReference>
<dbReference type="InterPro" id="IPR036180">
    <property type="entry name" value="Gelsolin-like_dom_sf"/>
</dbReference>
<dbReference type="GO" id="GO:0000139">
    <property type="term" value="C:Golgi membrane"/>
    <property type="evidence" value="ECO:0007669"/>
    <property type="project" value="UniProtKB-SubCell"/>
</dbReference>
<evidence type="ECO:0000256" key="3">
    <source>
        <dbReference type="ARBA" id="ARBA00004397"/>
    </source>
</evidence>
<dbReference type="GO" id="GO:0030127">
    <property type="term" value="C:COPII vesicle coat"/>
    <property type="evidence" value="ECO:0007669"/>
    <property type="project" value="InterPro"/>
</dbReference>
<feature type="region of interest" description="Disordered" evidence="12">
    <location>
        <begin position="98"/>
        <end position="153"/>
    </location>
</feature>
<dbReference type="InterPro" id="IPR006895">
    <property type="entry name" value="Znf_Sec23_Sec24"/>
</dbReference>
<feature type="compositionally biased region" description="Pro residues" evidence="12">
    <location>
        <begin position="1"/>
        <end position="13"/>
    </location>
</feature>
<dbReference type="GO" id="GO:0006886">
    <property type="term" value="P:intracellular protein transport"/>
    <property type="evidence" value="ECO:0007669"/>
    <property type="project" value="InterPro"/>
</dbReference>
<dbReference type="Gene3D" id="2.60.40.1670">
    <property type="entry name" value="beta-sandwich domain of Sec23/24"/>
    <property type="match status" value="1"/>
</dbReference>
<dbReference type="GO" id="GO:0070971">
    <property type="term" value="C:endoplasmic reticulum exit site"/>
    <property type="evidence" value="ECO:0007669"/>
    <property type="project" value="TreeGrafter"/>
</dbReference>
<evidence type="ECO:0000256" key="4">
    <source>
        <dbReference type="ARBA" id="ARBA00008334"/>
    </source>
</evidence>
<keyword evidence="17" id="KW-1185">Reference proteome</keyword>
<dbReference type="InterPro" id="IPR036175">
    <property type="entry name" value="Sec23/24_helical_dom_sf"/>
</dbReference>
<feature type="domain" description="Sec23/Sec24 helical" evidence="15">
    <location>
        <begin position="708"/>
        <end position="808"/>
    </location>
</feature>
<dbReference type="PANTHER" id="PTHR13803">
    <property type="entry name" value="SEC24-RELATED PROTEIN"/>
    <property type="match status" value="1"/>
</dbReference>
<dbReference type="SUPFAM" id="SSF82754">
    <property type="entry name" value="C-terminal, gelsolin-like domain of Sec23/24"/>
    <property type="match status" value="1"/>
</dbReference>
<evidence type="ECO:0000256" key="12">
    <source>
        <dbReference type="SAM" id="MobiDB-lite"/>
    </source>
</evidence>
<dbReference type="InterPro" id="IPR036465">
    <property type="entry name" value="vWFA_dom_sf"/>
</dbReference>
<dbReference type="Pfam" id="PF04811">
    <property type="entry name" value="Sec23_trunk"/>
    <property type="match status" value="1"/>
</dbReference>
<keyword evidence="9" id="KW-0333">Golgi apparatus</keyword>
<dbReference type="Pfam" id="PF08033">
    <property type="entry name" value="Sec23_BS"/>
    <property type="match status" value="1"/>
</dbReference>
<proteinExistence type="inferred from homology"/>
<evidence type="ECO:0000256" key="9">
    <source>
        <dbReference type="ARBA" id="ARBA00023034"/>
    </source>
</evidence>
<feature type="compositionally biased region" description="Low complexity" evidence="12">
    <location>
        <begin position="15"/>
        <end position="26"/>
    </location>
</feature>
<dbReference type="SUPFAM" id="SSF53300">
    <property type="entry name" value="vWA-like"/>
    <property type="match status" value="1"/>
</dbReference>
<feature type="domain" description="Sec23/Sec24 beta-sandwich" evidence="16">
    <location>
        <begin position="613"/>
        <end position="697"/>
    </location>
</feature>
<dbReference type="InterPro" id="IPR006896">
    <property type="entry name" value="Sec23/24_trunk_dom"/>
</dbReference>
<dbReference type="Proteomes" id="UP000038045">
    <property type="component" value="Unplaced"/>
</dbReference>
<dbReference type="Gene3D" id="1.20.120.730">
    <property type="entry name" value="Sec23/Sec24 helical domain"/>
    <property type="match status" value="1"/>
</dbReference>
<keyword evidence="11" id="KW-0968">Cytoplasmic vesicle</keyword>
<keyword evidence="5" id="KW-0813">Transport</keyword>
<dbReference type="SUPFAM" id="SSF82919">
    <property type="entry name" value="Zn-finger domain of Sec23/24"/>
    <property type="match status" value="1"/>
</dbReference>
<feature type="domain" description="Zinc finger Sec23/Sec24-type" evidence="13">
    <location>
        <begin position="295"/>
        <end position="332"/>
    </location>
</feature>
<feature type="domain" description="Sec23/Sec24 trunk" evidence="14">
    <location>
        <begin position="368"/>
        <end position="589"/>
    </location>
</feature>